<sequence length="537" mass="61357">MDDFDSFRMAVSRMLLDFGCKQVDTVVNGAEAMRLCVETDYDLILCDFNLGKGRNGLQVLEELRFKQLLRRSNLFLLVSAESSRNIVLAASDYEPDGYLTKPFTAKTLRQRLDRLLHQRQTMKPIFRAIEDNYIDRAIVLCLVQLDEGSRYTTLCQKMLGALYLKTEQYDLAEAVYRQVLEVREMDWAQVGMAQIKKAQGDLDTAVEWLTQIVQQHPLCMLAYDELADCHQRQNKDDLRQSVLEHAVAVSPVALLRQQALAEVAVNNNDKVIAAQTYRKVIKLSENSVHDKVENHLAFSRAAAAVFSEDESVGRDVLRDALAVVDQMEHKFGKDDTRHLQLQLIEAQLQIKQGNKKRATELFLASSQEMDAAGLRDIDTELDRVLTMQALEQFDKARDSLKGLIVAFKDDEAALRKIDRLLDEPVSEESRQQVAKINKEGIRLYEQKAYLKAIECFQRAKRLFPMHLGVQLNLVQALVGQMNTGDDSDEWMNVALVCLKGVESSINATHAQFQRYRQLQDMVRQVELDRKTKKLKKS</sequence>
<proteinExistence type="predicted"/>
<dbReference type="SUPFAM" id="SSF48452">
    <property type="entry name" value="TPR-like"/>
    <property type="match status" value="1"/>
</dbReference>
<dbReference type="RefSeq" id="WP_290264006.1">
    <property type="nucleotide sequence ID" value="NZ_JAUFQG010000006.1"/>
</dbReference>
<organism evidence="4 5">
    <name type="scientific">Simiduia curdlanivorans</name>
    <dbReference type="NCBI Taxonomy" id="1492769"/>
    <lineage>
        <taxon>Bacteria</taxon>
        <taxon>Pseudomonadati</taxon>
        <taxon>Pseudomonadota</taxon>
        <taxon>Gammaproteobacteria</taxon>
        <taxon>Cellvibrionales</taxon>
        <taxon>Cellvibrionaceae</taxon>
        <taxon>Simiduia</taxon>
    </lineage>
</organism>
<dbReference type="InterPro" id="IPR011990">
    <property type="entry name" value="TPR-like_helical_dom_sf"/>
</dbReference>
<dbReference type="Gene3D" id="1.25.40.10">
    <property type="entry name" value="Tetratricopeptide repeat domain"/>
    <property type="match status" value="2"/>
</dbReference>
<dbReference type="EMBL" id="JBHSCX010000004">
    <property type="protein sequence ID" value="MFC4361894.1"/>
    <property type="molecule type" value="Genomic_DNA"/>
</dbReference>
<name>A0ABV8V1W9_9GAMM</name>
<dbReference type="SUPFAM" id="SSF52172">
    <property type="entry name" value="CheY-like"/>
    <property type="match status" value="1"/>
</dbReference>
<gene>
    <name evidence="4" type="ORF">ACFOX3_06240</name>
</gene>
<comment type="caution">
    <text evidence="4">The sequence shown here is derived from an EMBL/GenBank/DDBJ whole genome shotgun (WGS) entry which is preliminary data.</text>
</comment>
<dbReference type="PANTHER" id="PTHR43228">
    <property type="entry name" value="TWO-COMPONENT RESPONSE REGULATOR"/>
    <property type="match status" value="1"/>
</dbReference>
<dbReference type="Proteomes" id="UP001595840">
    <property type="component" value="Unassembled WGS sequence"/>
</dbReference>
<evidence type="ECO:0000313" key="5">
    <source>
        <dbReference type="Proteomes" id="UP001595840"/>
    </source>
</evidence>
<dbReference type="Gene3D" id="3.40.50.2300">
    <property type="match status" value="1"/>
</dbReference>
<feature type="modified residue" description="4-aspartylphosphate" evidence="1">
    <location>
        <position position="47"/>
    </location>
</feature>
<dbReference type="Pfam" id="PF13181">
    <property type="entry name" value="TPR_8"/>
    <property type="match status" value="1"/>
</dbReference>
<evidence type="ECO:0000256" key="2">
    <source>
        <dbReference type="PROSITE-ProRule" id="PRU00339"/>
    </source>
</evidence>
<dbReference type="InterPro" id="IPR052048">
    <property type="entry name" value="ST_Response_Regulator"/>
</dbReference>
<keyword evidence="1" id="KW-0597">Phosphoprotein</keyword>
<keyword evidence="5" id="KW-1185">Reference proteome</keyword>
<feature type="domain" description="Response regulatory" evidence="3">
    <location>
        <begin position="1"/>
        <end position="116"/>
    </location>
</feature>
<keyword evidence="2" id="KW-0802">TPR repeat</keyword>
<dbReference type="InterPro" id="IPR011006">
    <property type="entry name" value="CheY-like_superfamily"/>
</dbReference>
<accession>A0ABV8V1W9</accession>
<feature type="repeat" description="TPR" evidence="2">
    <location>
        <begin position="153"/>
        <end position="186"/>
    </location>
</feature>
<reference evidence="5" key="1">
    <citation type="journal article" date="2019" name="Int. J. Syst. Evol. Microbiol.">
        <title>The Global Catalogue of Microorganisms (GCM) 10K type strain sequencing project: providing services to taxonomists for standard genome sequencing and annotation.</title>
        <authorList>
            <consortium name="The Broad Institute Genomics Platform"/>
            <consortium name="The Broad Institute Genome Sequencing Center for Infectious Disease"/>
            <person name="Wu L."/>
            <person name="Ma J."/>
        </authorList>
    </citation>
    <scope>NUCLEOTIDE SEQUENCE [LARGE SCALE GENOMIC DNA]</scope>
    <source>
        <strain evidence="5">CECT 8570</strain>
    </source>
</reference>
<dbReference type="SMART" id="SM00448">
    <property type="entry name" value="REC"/>
    <property type="match status" value="1"/>
</dbReference>
<dbReference type="Pfam" id="PF00072">
    <property type="entry name" value="Response_reg"/>
    <property type="match status" value="1"/>
</dbReference>
<evidence type="ECO:0000313" key="4">
    <source>
        <dbReference type="EMBL" id="MFC4361894.1"/>
    </source>
</evidence>
<dbReference type="PANTHER" id="PTHR43228:SF1">
    <property type="entry name" value="TWO-COMPONENT RESPONSE REGULATOR ARR22"/>
    <property type="match status" value="1"/>
</dbReference>
<protein>
    <submittedName>
        <fullName evidence="4">Response regulator</fullName>
    </submittedName>
</protein>
<evidence type="ECO:0000256" key="1">
    <source>
        <dbReference type="PROSITE-ProRule" id="PRU00169"/>
    </source>
</evidence>
<dbReference type="PROSITE" id="PS50110">
    <property type="entry name" value="RESPONSE_REGULATORY"/>
    <property type="match status" value="1"/>
</dbReference>
<dbReference type="InterPro" id="IPR019734">
    <property type="entry name" value="TPR_rpt"/>
</dbReference>
<dbReference type="InterPro" id="IPR001789">
    <property type="entry name" value="Sig_transdc_resp-reg_receiver"/>
</dbReference>
<evidence type="ECO:0000259" key="3">
    <source>
        <dbReference type="PROSITE" id="PS50110"/>
    </source>
</evidence>
<dbReference type="PROSITE" id="PS50005">
    <property type="entry name" value="TPR"/>
    <property type="match status" value="1"/>
</dbReference>
<dbReference type="CDD" id="cd17589">
    <property type="entry name" value="REC_TPR"/>
    <property type="match status" value="1"/>
</dbReference>
<dbReference type="SMART" id="SM00028">
    <property type="entry name" value="TPR"/>
    <property type="match status" value="4"/>
</dbReference>